<proteinExistence type="predicted"/>
<dbReference type="EMBL" id="JQAN02000007">
    <property type="protein sequence ID" value="PPD58437.1"/>
    <property type="molecule type" value="Genomic_DNA"/>
</dbReference>
<evidence type="ECO:0000313" key="3">
    <source>
        <dbReference type="EMBL" id="PPD58437.1"/>
    </source>
</evidence>
<organism evidence="3 4">
    <name type="scientific">Dehalogenimonas etheniformans</name>
    <dbReference type="NCBI Taxonomy" id="1536648"/>
    <lineage>
        <taxon>Bacteria</taxon>
        <taxon>Bacillati</taxon>
        <taxon>Chloroflexota</taxon>
        <taxon>Dehalococcoidia</taxon>
        <taxon>Dehalococcoidales</taxon>
        <taxon>Dehalococcoidaceae</taxon>
        <taxon>Dehalogenimonas</taxon>
    </lineage>
</organism>
<keyword evidence="4" id="KW-1185">Reference proteome</keyword>
<dbReference type="InterPro" id="IPR051918">
    <property type="entry name" value="STPP_CPPED1"/>
</dbReference>
<evidence type="ECO:0000256" key="1">
    <source>
        <dbReference type="ARBA" id="ARBA00022729"/>
    </source>
</evidence>
<dbReference type="GO" id="GO:0046872">
    <property type="term" value="F:metal ion binding"/>
    <property type="evidence" value="ECO:0007669"/>
    <property type="project" value="InterPro"/>
</dbReference>
<dbReference type="SUPFAM" id="SSF49363">
    <property type="entry name" value="Purple acid phosphatase, N-terminal domain"/>
    <property type="match status" value="1"/>
</dbReference>
<name>A0A2P5P815_9CHLR</name>
<dbReference type="Pfam" id="PF00149">
    <property type="entry name" value="Metallophos"/>
    <property type="match status" value="1"/>
</dbReference>
<reference evidence="3 4" key="1">
    <citation type="journal article" date="2017" name="ISME J.">
        <title>Grape pomace compost harbors organohalide-respiring Dehalogenimonas species with novel reductive dehalogenase genes.</title>
        <authorList>
            <person name="Yang Y."/>
            <person name="Higgins S.A."/>
            <person name="Yan J."/>
            <person name="Simsir B."/>
            <person name="Chourey K."/>
            <person name="Iyer R."/>
            <person name="Hettich R.L."/>
            <person name="Baldwin B."/>
            <person name="Ogles D.M."/>
            <person name="Loffler F.E."/>
        </authorList>
    </citation>
    <scope>NUCLEOTIDE SEQUENCE [LARGE SCALE GENOMIC DNA]</scope>
    <source>
        <strain evidence="3 4">GP</strain>
    </source>
</reference>
<dbReference type="RefSeq" id="WP_102331844.1">
    <property type="nucleotide sequence ID" value="NZ_CP058566.2"/>
</dbReference>
<dbReference type="SUPFAM" id="SSF56300">
    <property type="entry name" value="Metallo-dependent phosphatases"/>
    <property type="match status" value="1"/>
</dbReference>
<dbReference type="InterPro" id="IPR008963">
    <property type="entry name" value="Purple_acid_Pase-like_N"/>
</dbReference>
<dbReference type="PANTHER" id="PTHR43143:SF1">
    <property type="entry name" value="SERINE_THREONINE-PROTEIN PHOSPHATASE CPPED1"/>
    <property type="match status" value="1"/>
</dbReference>
<protein>
    <recommendedName>
        <fullName evidence="2">Calcineurin-like phosphoesterase domain-containing protein</fullName>
    </recommendedName>
</protein>
<gene>
    <name evidence="3" type="ORF">JP09_004135</name>
</gene>
<evidence type="ECO:0000313" key="4">
    <source>
        <dbReference type="Proteomes" id="UP000235653"/>
    </source>
</evidence>
<accession>A0A2P5P815</accession>
<dbReference type="OrthoDB" id="359158at2"/>
<sequence>MKKSNFFLAPLAGAIAVIAFLAWAFNQHGTIGLFRVNGVFQQYFIGAGALGLVMLGFSGLYFWKRSRQNPRLPAPLTVFVSLLTLFSIAVPSAAFVYTGDVFAAGIGDTPPQLLIADGSGAHGIPDLALCFNTASPAKNTLEWGLAGSDLTRVQESESAKKHVFMLRDLVPDSRYEYRVNGGAPVYFTSPPAGGKIRFAVGSDAHFGASDASRQASDGMLRQIADPANGYGMFFFLGDLVEYGFAHSQWQEAFDSMSTASATVPTRYLPGNHDTLFAGFQNFQDFCYPPGMDLQSGSPLWYRIDAGNVHFLCLDLEWSAESFTAAQETWLRAQLESIPSNDWKIVMCHGFFYASGSVVEGWQWYDNQETISRLGPLFEEFNVDMVFSGHDHQLELLQHGGVTYTVCGAFGGVPDEPRTYTSPANVWYENGSYGFADVSIDGSACTLTIRDPNGASLKTISIAKH</sequence>
<evidence type="ECO:0000259" key="2">
    <source>
        <dbReference type="Pfam" id="PF00149"/>
    </source>
</evidence>
<dbReference type="Gene3D" id="3.60.21.10">
    <property type="match status" value="1"/>
</dbReference>
<comment type="caution">
    <text evidence="3">The sequence shown here is derived from an EMBL/GenBank/DDBJ whole genome shotgun (WGS) entry which is preliminary data.</text>
</comment>
<dbReference type="PANTHER" id="PTHR43143">
    <property type="entry name" value="METALLOPHOSPHOESTERASE, CALCINEURIN SUPERFAMILY"/>
    <property type="match status" value="1"/>
</dbReference>
<dbReference type="InterPro" id="IPR004843">
    <property type="entry name" value="Calcineurin-like_PHP"/>
</dbReference>
<dbReference type="GO" id="GO:0003993">
    <property type="term" value="F:acid phosphatase activity"/>
    <property type="evidence" value="ECO:0007669"/>
    <property type="project" value="InterPro"/>
</dbReference>
<dbReference type="InterPro" id="IPR029052">
    <property type="entry name" value="Metallo-depent_PP-like"/>
</dbReference>
<keyword evidence="1" id="KW-0732">Signal</keyword>
<dbReference type="Proteomes" id="UP000235653">
    <property type="component" value="Unassembled WGS sequence"/>
</dbReference>
<feature type="domain" description="Calcineurin-like phosphoesterase" evidence="2">
    <location>
        <begin position="197"/>
        <end position="392"/>
    </location>
</feature>
<dbReference type="AlphaFoldDB" id="A0A2P5P815"/>